<evidence type="ECO:0000256" key="1">
    <source>
        <dbReference type="ARBA" id="ARBA00006484"/>
    </source>
</evidence>
<organism evidence="4 5">
    <name type="scientific">Zophobas morio</name>
    <dbReference type="NCBI Taxonomy" id="2755281"/>
    <lineage>
        <taxon>Eukaryota</taxon>
        <taxon>Metazoa</taxon>
        <taxon>Ecdysozoa</taxon>
        <taxon>Arthropoda</taxon>
        <taxon>Hexapoda</taxon>
        <taxon>Insecta</taxon>
        <taxon>Pterygota</taxon>
        <taxon>Neoptera</taxon>
        <taxon>Endopterygota</taxon>
        <taxon>Coleoptera</taxon>
        <taxon>Polyphaga</taxon>
        <taxon>Cucujiformia</taxon>
        <taxon>Tenebrionidae</taxon>
        <taxon>Zophobas</taxon>
    </lineage>
</organism>
<evidence type="ECO:0000313" key="5">
    <source>
        <dbReference type="Proteomes" id="UP001168821"/>
    </source>
</evidence>
<sequence length="255" mass="27721">MGISMDRWKGKTAIVIGASSGIGAAIADALVQHGLMVVAVARRVEIIAERAKNLSRKSGKLYAFKADITKEEDVLKIFKWSNENLGPVHILINSAGKVAVGTFTKGKTEDWKSVFDVNVLGLCTATREAVKIMKENKINGHIIHVNSVLGHQVPNALGLNIYPASKHSVTALAETLRFELNTFGLKIKVTSISPGFVETEMTTLNKDLPPARKALFESIPSLKSEDIADGVIYVLSTSEHVEIQELIIRPLGEKI</sequence>
<comment type="similarity">
    <text evidence="1 3">Belongs to the short-chain dehydrogenases/reductases (SDR) family.</text>
</comment>
<proteinExistence type="inferred from homology"/>
<keyword evidence="5" id="KW-1185">Reference proteome</keyword>
<name>A0AA38IRR0_9CUCU</name>
<reference evidence="4" key="1">
    <citation type="journal article" date="2023" name="G3 (Bethesda)">
        <title>Whole genome assemblies of Zophobas morio and Tenebrio molitor.</title>
        <authorList>
            <person name="Kaur S."/>
            <person name="Stinson S.A."/>
            <person name="diCenzo G.C."/>
        </authorList>
    </citation>
    <scope>NUCLEOTIDE SEQUENCE</scope>
    <source>
        <strain evidence="4">QUZm001</strain>
    </source>
</reference>
<dbReference type="InterPro" id="IPR036291">
    <property type="entry name" value="NAD(P)-bd_dom_sf"/>
</dbReference>
<dbReference type="GO" id="GO:0016616">
    <property type="term" value="F:oxidoreductase activity, acting on the CH-OH group of donors, NAD or NADP as acceptor"/>
    <property type="evidence" value="ECO:0007669"/>
    <property type="project" value="UniProtKB-ARBA"/>
</dbReference>
<dbReference type="AlphaFoldDB" id="A0AA38IRR0"/>
<evidence type="ECO:0008006" key="6">
    <source>
        <dbReference type="Google" id="ProtNLM"/>
    </source>
</evidence>
<dbReference type="InterPro" id="IPR020904">
    <property type="entry name" value="Sc_DH/Rdtase_CS"/>
</dbReference>
<dbReference type="PROSITE" id="PS00061">
    <property type="entry name" value="ADH_SHORT"/>
    <property type="match status" value="1"/>
</dbReference>
<dbReference type="PANTHER" id="PTHR43115">
    <property type="entry name" value="DEHYDROGENASE/REDUCTASE SDR FAMILY MEMBER 11"/>
    <property type="match status" value="1"/>
</dbReference>
<dbReference type="PRINTS" id="PR00080">
    <property type="entry name" value="SDRFAMILY"/>
</dbReference>
<dbReference type="FunFam" id="3.40.50.720:FF:000047">
    <property type="entry name" value="NADP-dependent L-serine/L-allo-threonine dehydrogenase"/>
    <property type="match status" value="1"/>
</dbReference>
<evidence type="ECO:0000313" key="4">
    <source>
        <dbReference type="EMBL" id="KAJ3659974.1"/>
    </source>
</evidence>
<dbReference type="Gene3D" id="3.40.50.720">
    <property type="entry name" value="NAD(P)-binding Rossmann-like Domain"/>
    <property type="match status" value="1"/>
</dbReference>
<dbReference type="SUPFAM" id="SSF51735">
    <property type="entry name" value="NAD(P)-binding Rossmann-fold domains"/>
    <property type="match status" value="1"/>
</dbReference>
<dbReference type="Pfam" id="PF00106">
    <property type="entry name" value="adh_short"/>
    <property type="match status" value="1"/>
</dbReference>
<gene>
    <name evidence="4" type="ORF">Zmor_011634</name>
</gene>
<evidence type="ECO:0000256" key="3">
    <source>
        <dbReference type="RuleBase" id="RU000363"/>
    </source>
</evidence>
<dbReference type="InterPro" id="IPR002347">
    <property type="entry name" value="SDR_fam"/>
</dbReference>
<evidence type="ECO:0000256" key="2">
    <source>
        <dbReference type="ARBA" id="ARBA00023002"/>
    </source>
</evidence>
<keyword evidence="2" id="KW-0560">Oxidoreductase</keyword>
<comment type="caution">
    <text evidence="4">The sequence shown here is derived from an EMBL/GenBank/DDBJ whole genome shotgun (WGS) entry which is preliminary data.</text>
</comment>
<protein>
    <recommendedName>
        <fullName evidence="6">Dehydrogenase/reductase SDR family member 11</fullName>
    </recommendedName>
</protein>
<dbReference type="PANTHER" id="PTHR43115:SF4">
    <property type="entry name" value="DEHYDROGENASE_REDUCTASE SDR FAMILY MEMBER 11"/>
    <property type="match status" value="1"/>
</dbReference>
<dbReference type="PRINTS" id="PR00081">
    <property type="entry name" value="GDHRDH"/>
</dbReference>
<dbReference type="Proteomes" id="UP001168821">
    <property type="component" value="Unassembled WGS sequence"/>
</dbReference>
<accession>A0AA38IRR0</accession>
<dbReference type="EMBL" id="JALNTZ010000003">
    <property type="protein sequence ID" value="KAJ3659974.1"/>
    <property type="molecule type" value="Genomic_DNA"/>
</dbReference>